<keyword evidence="3" id="KW-1185">Reference proteome</keyword>
<sequence length="279" mass="30664">MRSQQARRARQDLVCVGCFRGHGWRVGVCPRAGQPTIVSVTRSLVPFVVAPVGVVPDLVECPRCRFSGRAVCAGIGRRPFWGILEGVSCMLVPGGLVFVISQLCCFCWWLPRQISFARCSALEGLSARQVVMVTWDPQPRASIRESSPGGGRAQVSDLEQKGKTVGSACGRLTLWRSEVVVPVVRRCFSHGCSVSLVMTLGCSSPTSWRSGILGACVVRLWSHVVAPVFRELRCLGRCVPRVYFRVVLLWPDLGCGSWYCSNCFRMCLTLLVLRESTLA</sequence>
<keyword evidence="1" id="KW-1133">Transmembrane helix</keyword>
<dbReference type="Proteomes" id="UP000652761">
    <property type="component" value="Unassembled WGS sequence"/>
</dbReference>
<name>A0A843VII9_COLES</name>
<gene>
    <name evidence="2" type="ORF">Taro_024794</name>
</gene>
<dbReference type="AlphaFoldDB" id="A0A843VII9"/>
<organism evidence="2 3">
    <name type="scientific">Colocasia esculenta</name>
    <name type="common">Wild taro</name>
    <name type="synonym">Arum esculentum</name>
    <dbReference type="NCBI Taxonomy" id="4460"/>
    <lineage>
        <taxon>Eukaryota</taxon>
        <taxon>Viridiplantae</taxon>
        <taxon>Streptophyta</taxon>
        <taxon>Embryophyta</taxon>
        <taxon>Tracheophyta</taxon>
        <taxon>Spermatophyta</taxon>
        <taxon>Magnoliopsida</taxon>
        <taxon>Liliopsida</taxon>
        <taxon>Araceae</taxon>
        <taxon>Aroideae</taxon>
        <taxon>Colocasieae</taxon>
        <taxon>Colocasia</taxon>
    </lineage>
</organism>
<evidence type="ECO:0000313" key="3">
    <source>
        <dbReference type="Proteomes" id="UP000652761"/>
    </source>
</evidence>
<keyword evidence="1" id="KW-0472">Membrane</keyword>
<keyword evidence="1" id="KW-0812">Transmembrane</keyword>
<comment type="caution">
    <text evidence="2">The sequence shown here is derived from an EMBL/GenBank/DDBJ whole genome shotgun (WGS) entry which is preliminary data.</text>
</comment>
<protein>
    <submittedName>
        <fullName evidence="2">Uncharacterized protein</fullName>
    </submittedName>
</protein>
<proteinExistence type="predicted"/>
<dbReference type="EMBL" id="NMUH01001419">
    <property type="protein sequence ID" value="MQL92173.1"/>
    <property type="molecule type" value="Genomic_DNA"/>
</dbReference>
<evidence type="ECO:0000256" key="1">
    <source>
        <dbReference type="SAM" id="Phobius"/>
    </source>
</evidence>
<reference evidence="2" key="1">
    <citation type="submission" date="2017-07" db="EMBL/GenBank/DDBJ databases">
        <title>Taro Niue Genome Assembly and Annotation.</title>
        <authorList>
            <person name="Atibalentja N."/>
            <person name="Keating K."/>
            <person name="Fields C.J."/>
        </authorList>
    </citation>
    <scope>NUCLEOTIDE SEQUENCE</scope>
    <source>
        <strain evidence="2">Niue_2</strain>
        <tissue evidence="2">Leaf</tissue>
    </source>
</reference>
<accession>A0A843VII9</accession>
<evidence type="ECO:0000313" key="2">
    <source>
        <dbReference type="EMBL" id="MQL92173.1"/>
    </source>
</evidence>
<feature type="transmembrane region" description="Helical" evidence="1">
    <location>
        <begin position="87"/>
        <end position="111"/>
    </location>
</feature>